<sequence>MLVCRRGYSLVTFPRPGSLSAAVASIQLSRASCSSAASPSSPSSTFLRSATPGKVRVRIRTRDGAVHERMYKDGDNLMESIRDDSTLSVDVPGACNGTCQCSTCHVLLHSAEWARKVESLFPITDAEQDCLDKAPDVSDTSRLGCQLTLSDELNGLEIDLPKRTLDVRWQATFRRTTSK</sequence>
<dbReference type="Proteomes" id="UP000063063">
    <property type="component" value="Chromosome 31"/>
</dbReference>
<feature type="domain" description="2Fe-2S ferredoxin-type" evidence="5">
    <location>
        <begin position="55"/>
        <end position="164"/>
    </location>
</feature>
<evidence type="ECO:0000259" key="5">
    <source>
        <dbReference type="PROSITE" id="PS51085"/>
    </source>
</evidence>
<evidence type="ECO:0000256" key="4">
    <source>
        <dbReference type="ARBA" id="ARBA00023014"/>
    </source>
</evidence>
<dbReference type="SUPFAM" id="SSF54292">
    <property type="entry name" value="2Fe-2S ferredoxin-like"/>
    <property type="match status" value="1"/>
</dbReference>
<dbReference type="KEGG" id="lpan:LPMP_312350"/>
<keyword evidence="2" id="KW-0479">Metal-binding</keyword>
<dbReference type="GeneID" id="22577661"/>
<name>A0A088SG82_LEIPA</name>
<dbReference type="PROSITE" id="PS51085">
    <property type="entry name" value="2FE2S_FER_2"/>
    <property type="match status" value="1"/>
</dbReference>
<dbReference type="InterPro" id="IPR001041">
    <property type="entry name" value="2Fe-2S_ferredoxin-type"/>
</dbReference>
<dbReference type="eggNOG" id="KOG3309">
    <property type="taxonomic scope" value="Eukaryota"/>
</dbReference>
<evidence type="ECO:0000256" key="1">
    <source>
        <dbReference type="ARBA" id="ARBA00022714"/>
    </source>
</evidence>
<gene>
    <name evidence="6" type="ORF">LPMP_312350</name>
</gene>
<evidence type="ECO:0000256" key="3">
    <source>
        <dbReference type="ARBA" id="ARBA00023004"/>
    </source>
</evidence>
<dbReference type="Gene3D" id="3.10.20.30">
    <property type="match status" value="1"/>
</dbReference>
<protein>
    <submittedName>
        <fullName evidence="6">Ferredoxin, 2fe-2s-like protein, putative</fullName>
    </submittedName>
</protein>
<keyword evidence="7" id="KW-1185">Reference proteome</keyword>
<evidence type="ECO:0000313" key="7">
    <source>
        <dbReference type="Proteomes" id="UP000063063"/>
    </source>
</evidence>
<dbReference type="InterPro" id="IPR036010">
    <property type="entry name" value="2Fe-2S_ferredoxin-like_sf"/>
</dbReference>
<accession>A0A088SG82</accession>
<dbReference type="VEuPathDB" id="TriTrypDB:LPMP_312350"/>
<dbReference type="RefSeq" id="XP_010701622.1">
    <property type="nucleotide sequence ID" value="XM_010703320.1"/>
</dbReference>
<keyword evidence="4" id="KW-0411">Iron-sulfur</keyword>
<dbReference type="AlphaFoldDB" id="A0A088SG82"/>
<reference evidence="6 7" key="1">
    <citation type="journal article" date="2015" name="Sci. Rep.">
        <title>The genome of Leishmania panamensis: insights into genomics of the L. (Viannia) subgenus.</title>
        <authorList>
            <person name="Llanes A."/>
            <person name="Restrepo C.M."/>
            <person name="Vecchio G.D."/>
            <person name="Anguizola F.J."/>
            <person name="Lleonart R."/>
        </authorList>
    </citation>
    <scope>NUCLEOTIDE SEQUENCE [LARGE SCALE GENOMIC DNA]</scope>
    <source>
        <strain evidence="6 7">MHOM/PA/94/PSC-1</strain>
    </source>
</reference>
<proteinExistence type="predicted"/>
<dbReference type="GO" id="GO:0140647">
    <property type="term" value="P:P450-containing electron transport chain"/>
    <property type="evidence" value="ECO:0007669"/>
    <property type="project" value="InterPro"/>
</dbReference>
<dbReference type="PANTHER" id="PTHR23426:SF63">
    <property type="entry name" value="TRANSFER PROTEIN, PUTATIVE-RELATED"/>
    <property type="match status" value="1"/>
</dbReference>
<dbReference type="PANTHER" id="PTHR23426">
    <property type="entry name" value="FERREDOXIN/ADRENODOXIN"/>
    <property type="match status" value="1"/>
</dbReference>
<dbReference type="InterPro" id="IPR012675">
    <property type="entry name" value="Beta-grasp_dom_sf"/>
</dbReference>
<dbReference type="OrthoDB" id="268593at2759"/>
<dbReference type="VEuPathDB" id="TriTrypDB:LPAL13_310030800"/>
<evidence type="ECO:0000313" key="6">
    <source>
        <dbReference type="EMBL" id="AIO00822.1"/>
    </source>
</evidence>
<evidence type="ECO:0000256" key="2">
    <source>
        <dbReference type="ARBA" id="ARBA00022723"/>
    </source>
</evidence>
<keyword evidence="1" id="KW-0001">2Fe-2S</keyword>
<organism evidence="6 7">
    <name type="scientific">Leishmania panamensis</name>
    <dbReference type="NCBI Taxonomy" id="5679"/>
    <lineage>
        <taxon>Eukaryota</taxon>
        <taxon>Discoba</taxon>
        <taxon>Euglenozoa</taxon>
        <taxon>Kinetoplastea</taxon>
        <taxon>Metakinetoplastina</taxon>
        <taxon>Trypanosomatida</taxon>
        <taxon>Trypanosomatidae</taxon>
        <taxon>Leishmaniinae</taxon>
        <taxon>Leishmania</taxon>
        <taxon>Leishmania guyanensis species complex</taxon>
    </lineage>
</organism>
<dbReference type="InterPro" id="IPR001055">
    <property type="entry name" value="Adrenodoxin-like"/>
</dbReference>
<dbReference type="GO" id="GO:0009055">
    <property type="term" value="F:electron transfer activity"/>
    <property type="evidence" value="ECO:0007669"/>
    <property type="project" value="TreeGrafter"/>
</dbReference>
<dbReference type="Pfam" id="PF00111">
    <property type="entry name" value="Fer2"/>
    <property type="match status" value="1"/>
</dbReference>
<dbReference type="GO" id="GO:0005739">
    <property type="term" value="C:mitochondrion"/>
    <property type="evidence" value="ECO:0007669"/>
    <property type="project" value="TreeGrafter"/>
</dbReference>
<dbReference type="EMBL" id="CP009400">
    <property type="protein sequence ID" value="AIO00822.1"/>
    <property type="molecule type" value="Genomic_DNA"/>
</dbReference>
<dbReference type="GO" id="GO:0051537">
    <property type="term" value="F:2 iron, 2 sulfur cluster binding"/>
    <property type="evidence" value="ECO:0007669"/>
    <property type="project" value="UniProtKB-KW"/>
</dbReference>
<keyword evidence="3" id="KW-0408">Iron</keyword>
<dbReference type="GO" id="GO:0046872">
    <property type="term" value="F:metal ion binding"/>
    <property type="evidence" value="ECO:0007669"/>
    <property type="project" value="UniProtKB-KW"/>
</dbReference>